<evidence type="ECO:0000313" key="5">
    <source>
        <dbReference type="Proteomes" id="UP001296969"/>
    </source>
</evidence>
<keyword evidence="5" id="KW-1185">Reference proteome</keyword>
<dbReference type="Proteomes" id="UP000807542">
    <property type="component" value="Unassembled WGS sequence"/>
</dbReference>
<accession>A0A9D7AKM3</accession>
<evidence type="ECO:0000313" key="4">
    <source>
        <dbReference type="Proteomes" id="UP000807542"/>
    </source>
</evidence>
<evidence type="ECO:0000313" key="2">
    <source>
        <dbReference type="EMBL" id="MBK5074616.1"/>
    </source>
</evidence>
<name>A0A9D7AKM3_9GAMM</name>
<sequence>MNTVTEANNNAKQQITLESQRAENDIKVAVTGDDCADRYIPDDAVKRLRKYADSLRHSTRSTTPGKPDRRNTAAAHTSTDELGK</sequence>
<dbReference type="Proteomes" id="UP001296969">
    <property type="component" value="Unassembled WGS sequence"/>
</dbReference>
<gene>
    <name evidence="3" type="ORF">I2492_15460</name>
    <name evidence="2" type="ORF">I2493_16540</name>
</gene>
<evidence type="ECO:0000313" key="3">
    <source>
        <dbReference type="EMBL" id="MBK5177718.1"/>
    </source>
</evidence>
<comment type="caution">
    <text evidence="3">The sequence shown here is derived from an EMBL/GenBank/DDBJ whole genome shotgun (WGS) entry which is preliminary data.</text>
</comment>
<reference evidence="3 5" key="1">
    <citation type="submission" date="2020-11" db="EMBL/GenBank/DDBJ databases">
        <title>Insectihabitans protaetiae gen. nov. sp. nov. and Insectihabitans allomyrinae sp. nov., isolated from larvae of Protaetia brevitarsis seulensis and Allomyrina dichotoma, respectively.</title>
        <authorList>
            <person name="Lee S.D."/>
            <person name="Byeon Y.-S."/>
            <person name="Kim S.-M."/>
            <person name="Yang H.L."/>
            <person name="Kim I.S."/>
        </authorList>
    </citation>
    <scope>NUCLEOTIDE SEQUENCE</scope>
    <source>
        <strain evidence="3">CWB-B4</strain>
        <strain evidence="2 5">CWB-B43</strain>
    </source>
</reference>
<proteinExistence type="predicted"/>
<dbReference type="AlphaFoldDB" id="A0A9D7AKM3"/>
<protein>
    <submittedName>
        <fullName evidence="3">Uncharacterized protein</fullName>
    </submittedName>
</protein>
<organism evidence="3 4">
    <name type="scientific">Limnobaculum xujianqingii</name>
    <dbReference type="NCBI Taxonomy" id="2738837"/>
    <lineage>
        <taxon>Bacteria</taxon>
        <taxon>Pseudomonadati</taxon>
        <taxon>Pseudomonadota</taxon>
        <taxon>Gammaproteobacteria</taxon>
        <taxon>Enterobacterales</taxon>
        <taxon>Budviciaceae</taxon>
        <taxon>Limnobaculum</taxon>
    </lineage>
</organism>
<evidence type="ECO:0000256" key="1">
    <source>
        <dbReference type="SAM" id="MobiDB-lite"/>
    </source>
</evidence>
<dbReference type="EMBL" id="JADRCQ010000005">
    <property type="protein sequence ID" value="MBK5074616.1"/>
    <property type="molecule type" value="Genomic_DNA"/>
</dbReference>
<feature type="region of interest" description="Disordered" evidence="1">
    <location>
        <begin position="55"/>
        <end position="84"/>
    </location>
</feature>
<dbReference type="EMBL" id="JADRCP010000005">
    <property type="protein sequence ID" value="MBK5177718.1"/>
    <property type="molecule type" value="Genomic_DNA"/>
</dbReference>